<sequence>MLEAIHNYKSHPVLPQTIKSTHFHRLTESHTKIDQAPLSLENSSMEPVNTPIDPRPPFEGLRRPERTWRTVGTRYPLMGGRMDEALPGLGVQDAMAAYATHRGNHLPKEHPRSSPGIAASTTNEITVSGQGPVFNDLPTELKIEILHLAAEKRTIVVTHQNGKWAAECFDDLPAVLQVNKEFRAAMIGVQFYDVQAPRDIRLPGPNHECVYFNPTLDDIIFELGTGPGGDKLLHWVEPQCLPKIRRITVLRGGIEGRWRDDFYYKELAYGLLNLGRVKELVFSWEGCRLDTSVELVSEYPEGRAINRNGTILFTETVISGQSVEIYQWMDIKLSDQTPDFVPRRGLFRDIEKIPPYTRYSWRKYAPGTWQPDIEPRPFPFSNGWGQDAETYTTDELLNMWFDHIKRQDEGWTAPRIFIGEVDIGFTPFVRHVESPYTHATDDEEGTNDEEENDKEEENHNEE</sequence>
<reference evidence="3" key="1">
    <citation type="submission" date="2021-07" db="EMBL/GenBank/DDBJ databases">
        <authorList>
            <person name="Durling M."/>
        </authorList>
    </citation>
    <scope>NUCLEOTIDE SEQUENCE</scope>
</reference>
<dbReference type="InterPro" id="IPR045518">
    <property type="entry name" value="2EXR"/>
</dbReference>
<feature type="compositionally biased region" description="Acidic residues" evidence="1">
    <location>
        <begin position="441"/>
        <end position="462"/>
    </location>
</feature>
<dbReference type="Proteomes" id="UP000696280">
    <property type="component" value="Unassembled WGS sequence"/>
</dbReference>
<dbReference type="OrthoDB" id="10315596at2759"/>
<feature type="domain" description="2EXR" evidence="2">
    <location>
        <begin position="132"/>
        <end position="217"/>
    </location>
</feature>
<organism evidence="3 4">
    <name type="scientific">Hymenoscyphus fraxineus</name>
    <dbReference type="NCBI Taxonomy" id="746836"/>
    <lineage>
        <taxon>Eukaryota</taxon>
        <taxon>Fungi</taxon>
        <taxon>Dikarya</taxon>
        <taxon>Ascomycota</taxon>
        <taxon>Pezizomycotina</taxon>
        <taxon>Leotiomycetes</taxon>
        <taxon>Helotiales</taxon>
        <taxon>Helotiaceae</taxon>
        <taxon>Hymenoscyphus</taxon>
    </lineage>
</organism>
<accession>A0A9N9KP33</accession>
<keyword evidence="4" id="KW-1185">Reference proteome</keyword>
<comment type="caution">
    <text evidence="3">The sequence shown here is derived from an EMBL/GenBank/DDBJ whole genome shotgun (WGS) entry which is preliminary data.</text>
</comment>
<feature type="region of interest" description="Disordered" evidence="1">
    <location>
        <begin position="42"/>
        <end position="62"/>
    </location>
</feature>
<dbReference type="AlphaFoldDB" id="A0A9N9KP33"/>
<evidence type="ECO:0000256" key="1">
    <source>
        <dbReference type="SAM" id="MobiDB-lite"/>
    </source>
</evidence>
<proteinExistence type="predicted"/>
<evidence type="ECO:0000313" key="3">
    <source>
        <dbReference type="EMBL" id="CAG8950173.1"/>
    </source>
</evidence>
<protein>
    <recommendedName>
        <fullName evidence="2">2EXR domain-containing protein</fullName>
    </recommendedName>
</protein>
<dbReference type="EMBL" id="CAJVRL010000035">
    <property type="protein sequence ID" value="CAG8950173.1"/>
    <property type="molecule type" value="Genomic_DNA"/>
</dbReference>
<name>A0A9N9KP33_9HELO</name>
<gene>
    <name evidence="3" type="ORF">HYFRA_00008410</name>
</gene>
<dbReference type="Pfam" id="PF20150">
    <property type="entry name" value="2EXR"/>
    <property type="match status" value="1"/>
</dbReference>
<feature type="region of interest" description="Disordered" evidence="1">
    <location>
        <begin position="436"/>
        <end position="462"/>
    </location>
</feature>
<evidence type="ECO:0000259" key="2">
    <source>
        <dbReference type="Pfam" id="PF20150"/>
    </source>
</evidence>
<evidence type="ECO:0000313" key="4">
    <source>
        <dbReference type="Proteomes" id="UP000696280"/>
    </source>
</evidence>